<dbReference type="InterPro" id="IPR037898">
    <property type="entry name" value="NudC_fam"/>
</dbReference>
<dbReference type="EMBL" id="BLLK01000027">
    <property type="protein sequence ID" value="GFH48145.1"/>
    <property type="molecule type" value="Genomic_DNA"/>
</dbReference>
<feature type="region of interest" description="Disordered" evidence="2">
    <location>
        <begin position="95"/>
        <end position="173"/>
    </location>
</feature>
<protein>
    <recommendedName>
        <fullName evidence="3">CS domain-containing protein</fullName>
    </recommendedName>
</protein>
<name>A0AAD3CN62_9STRA</name>
<dbReference type="GO" id="GO:0006457">
    <property type="term" value="P:protein folding"/>
    <property type="evidence" value="ECO:0007669"/>
    <property type="project" value="TreeGrafter"/>
</dbReference>
<dbReference type="Pfam" id="PF04969">
    <property type="entry name" value="CS"/>
    <property type="match status" value="1"/>
</dbReference>
<feature type="domain" description="CS" evidence="3">
    <location>
        <begin position="188"/>
        <end position="278"/>
    </location>
</feature>
<dbReference type="Gene3D" id="2.60.40.790">
    <property type="match status" value="1"/>
</dbReference>
<keyword evidence="5" id="KW-1185">Reference proteome</keyword>
<dbReference type="PANTHER" id="PTHR12356:SF17">
    <property type="entry name" value="CS DOMAIN-CONTAINING PROTEIN"/>
    <property type="match status" value="1"/>
</dbReference>
<dbReference type="PROSITE" id="PS51203">
    <property type="entry name" value="CS"/>
    <property type="match status" value="1"/>
</dbReference>
<dbReference type="AlphaFoldDB" id="A0AAD3CN62"/>
<dbReference type="Proteomes" id="UP001054902">
    <property type="component" value="Unassembled WGS sequence"/>
</dbReference>
<gene>
    <name evidence="4" type="ORF">CTEN210_04621</name>
</gene>
<accession>A0AAD3CN62</accession>
<evidence type="ECO:0000259" key="3">
    <source>
        <dbReference type="PROSITE" id="PS51203"/>
    </source>
</evidence>
<sequence>MSLPVPSTSASPNLSPQQLQQLDAPLIALTQRCNGDLRLVLHSFFSFLNRRTDFYCLHNQKDVEEGIKVSMGFKEGDAEKLLLAAFKQFPLRRMPPMSQLNQGTAGKAASISATSTKKVDNAKKAPVENEPKQSEPEVDKKKVVTEEKVHNEKGGDGEGTDKEESKDEQLDGVRYTERGCQIPVGNGGSTKDYQWTQTIREVTIAMPLPSNPNTRAKDLNVEIKRSSICLTHKTLDKTLLEGELLDKIRVDECTWSIESNVILITLEKSDKRWWNRILKEDESQVIDLELVDKTHNISDYDDATQTMVRKILFDQRQERLGLPSSDDILEEEEESKEKTGLELLQSINGEKVNRDNLPDGVSFIDHSNFPK</sequence>
<dbReference type="PANTHER" id="PTHR12356">
    <property type="entry name" value="NUCLEAR MOVEMENT PROTEIN NUDC"/>
    <property type="match status" value="1"/>
</dbReference>
<feature type="compositionally biased region" description="Basic and acidic residues" evidence="2">
    <location>
        <begin position="117"/>
        <end position="173"/>
    </location>
</feature>
<dbReference type="InterPro" id="IPR008978">
    <property type="entry name" value="HSP20-like_chaperone"/>
</dbReference>
<dbReference type="InterPro" id="IPR007052">
    <property type="entry name" value="CS_dom"/>
</dbReference>
<dbReference type="GO" id="GO:0051082">
    <property type="term" value="F:unfolded protein binding"/>
    <property type="evidence" value="ECO:0007669"/>
    <property type="project" value="TreeGrafter"/>
</dbReference>
<dbReference type="GO" id="GO:0005737">
    <property type="term" value="C:cytoplasm"/>
    <property type="evidence" value="ECO:0007669"/>
    <property type="project" value="TreeGrafter"/>
</dbReference>
<evidence type="ECO:0000256" key="2">
    <source>
        <dbReference type="SAM" id="MobiDB-lite"/>
    </source>
</evidence>
<evidence type="ECO:0000313" key="5">
    <source>
        <dbReference type="Proteomes" id="UP001054902"/>
    </source>
</evidence>
<evidence type="ECO:0000313" key="4">
    <source>
        <dbReference type="EMBL" id="GFH48145.1"/>
    </source>
</evidence>
<dbReference type="CDD" id="cd06467">
    <property type="entry name" value="p23_NUDC_like"/>
    <property type="match status" value="1"/>
</dbReference>
<comment type="caution">
    <text evidence="4">The sequence shown here is derived from an EMBL/GenBank/DDBJ whole genome shotgun (WGS) entry which is preliminary data.</text>
</comment>
<proteinExistence type="predicted"/>
<dbReference type="SUPFAM" id="SSF49764">
    <property type="entry name" value="HSP20-like chaperones"/>
    <property type="match status" value="1"/>
</dbReference>
<dbReference type="InterPro" id="IPR025934">
    <property type="entry name" value="NudC_N_dom"/>
</dbReference>
<organism evidence="4 5">
    <name type="scientific">Chaetoceros tenuissimus</name>
    <dbReference type="NCBI Taxonomy" id="426638"/>
    <lineage>
        <taxon>Eukaryota</taxon>
        <taxon>Sar</taxon>
        <taxon>Stramenopiles</taxon>
        <taxon>Ochrophyta</taxon>
        <taxon>Bacillariophyta</taxon>
        <taxon>Coscinodiscophyceae</taxon>
        <taxon>Chaetocerotophycidae</taxon>
        <taxon>Chaetocerotales</taxon>
        <taxon>Chaetocerotaceae</taxon>
        <taxon>Chaetoceros</taxon>
    </lineage>
</organism>
<dbReference type="Pfam" id="PF14050">
    <property type="entry name" value="Nudc_N"/>
    <property type="match status" value="1"/>
</dbReference>
<reference evidence="4 5" key="1">
    <citation type="journal article" date="2021" name="Sci. Rep.">
        <title>The genome of the diatom Chaetoceros tenuissimus carries an ancient integrated fragment of an extant virus.</title>
        <authorList>
            <person name="Hongo Y."/>
            <person name="Kimura K."/>
            <person name="Takaki Y."/>
            <person name="Yoshida Y."/>
            <person name="Baba S."/>
            <person name="Kobayashi G."/>
            <person name="Nagasaki K."/>
            <person name="Hano T."/>
            <person name="Tomaru Y."/>
        </authorList>
    </citation>
    <scope>NUCLEOTIDE SEQUENCE [LARGE SCALE GENOMIC DNA]</scope>
    <source>
        <strain evidence="4 5">NIES-3715</strain>
    </source>
</reference>
<evidence type="ECO:0000256" key="1">
    <source>
        <dbReference type="ARBA" id="ARBA00022553"/>
    </source>
</evidence>
<keyword evidence="1" id="KW-0597">Phosphoprotein</keyword>